<keyword evidence="1" id="KW-0677">Repeat</keyword>
<comment type="caution">
    <text evidence="5">The sequence shown here is derived from an EMBL/GenBank/DDBJ whole genome shotgun (WGS) entry which is preliminary data.</text>
</comment>
<keyword evidence="4" id="KW-0732">Signal</keyword>
<keyword evidence="2" id="KW-0802">TPR repeat</keyword>
<feature type="region of interest" description="Disordered" evidence="3">
    <location>
        <begin position="28"/>
        <end position="48"/>
    </location>
</feature>
<name>A0A8J7PCR9_9BACT</name>
<dbReference type="InterPro" id="IPR019734">
    <property type="entry name" value="TPR_rpt"/>
</dbReference>
<dbReference type="InterPro" id="IPR011990">
    <property type="entry name" value="TPR-like_helical_dom_sf"/>
</dbReference>
<evidence type="ECO:0000313" key="5">
    <source>
        <dbReference type="EMBL" id="MBN8658737.1"/>
    </source>
</evidence>
<accession>A0A8J7PCR9</accession>
<dbReference type="Gene3D" id="1.25.40.10">
    <property type="entry name" value="Tetratricopeptide repeat domain"/>
    <property type="match status" value="1"/>
</dbReference>
<evidence type="ECO:0000256" key="2">
    <source>
        <dbReference type="ARBA" id="ARBA00022803"/>
    </source>
</evidence>
<dbReference type="PANTHER" id="PTHR45586:SF1">
    <property type="entry name" value="LIPOPOLYSACCHARIDE ASSEMBLY PROTEIN B"/>
    <property type="match status" value="1"/>
</dbReference>
<dbReference type="SUPFAM" id="SSF48452">
    <property type="entry name" value="TPR-like"/>
    <property type="match status" value="1"/>
</dbReference>
<proteinExistence type="predicted"/>
<evidence type="ECO:0000313" key="6">
    <source>
        <dbReference type="Proteomes" id="UP000664277"/>
    </source>
</evidence>
<feature type="chain" id="PRO_5035303574" evidence="4">
    <location>
        <begin position="29"/>
        <end position="289"/>
    </location>
</feature>
<protein>
    <submittedName>
        <fullName evidence="5">Tetratricopeptide repeat protein</fullName>
    </submittedName>
</protein>
<feature type="signal peptide" evidence="4">
    <location>
        <begin position="1"/>
        <end position="28"/>
    </location>
</feature>
<dbReference type="PANTHER" id="PTHR45586">
    <property type="entry name" value="TPR REPEAT-CONTAINING PROTEIN PA4667"/>
    <property type="match status" value="1"/>
</dbReference>
<evidence type="ECO:0000256" key="4">
    <source>
        <dbReference type="SAM" id="SignalP"/>
    </source>
</evidence>
<reference evidence="5" key="1">
    <citation type="submission" date="2021-02" db="EMBL/GenBank/DDBJ databases">
        <title>Genome-Resolved Metagenomics of a Microbial Community Performing Photosynthetic Biological Nutrient Removal.</title>
        <authorList>
            <person name="Mcdaniel E.A."/>
        </authorList>
    </citation>
    <scope>NUCLEOTIDE SEQUENCE</scope>
    <source>
        <strain evidence="5">UWPOB_OBS1</strain>
    </source>
</reference>
<gene>
    <name evidence="5" type="ORF">J0M35_00105</name>
</gene>
<dbReference type="InterPro" id="IPR051012">
    <property type="entry name" value="CellSynth/LPSAsmb/PSIAsmb"/>
</dbReference>
<evidence type="ECO:0000256" key="3">
    <source>
        <dbReference type="SAM" id="MobiDB-lite"/>
    </source>
</evidence>
<dbReference type="AlphaFoldDB" id="A0A8J7PCR9"/>
<dbReference type="SMART" id="SM00028">
    <property type="entry name" value="TPR"/>
    <property type="match status" value="3"/>
</dbReference>
<sequence length="289" mass="30708">MTNTLYKTFIPFALLLLVTALEPVQSVAAQTPPPSTQPPVSTLQSAPAHANTESNGLELLYQGRNFYQQGRLPEALNSFKQFAMARPNNLSVHFWLATVLDEMGRAAEAVEEYNASLKLAASVGMDSPEARINLGNSLCRIGHAKEARIDFERSLEIDKRYNMAYLGLAKCMLAEGDYEGAALAVEKYQRDGGTDINSSLLMGLSLAGQGQALKAQYHLRLFLKLAVPGLEYSPGRAAAAVNVANSSASSGNTSSGNASNGNLGTAPGANTTSQAIELARQTLAAISDL</sequence>
<dbReference type="Pfam" id="PF13424">
    <property type="entry name" value="TPR_12"/>
    <property type="match status" value="1"/>
</dbReference>
<organism evidence="5 6">
    <name type="scientific">Candidatus Obscuribacter phosphatis</name>
    <dbReference type="NCBI Taxonomy" id="1906157"/>
    <lineage>
        <taxon>Bacteria</taxon>
        <taxon>Bacillati</taxon>
        <taxon>Candidatus Melainabacteria</taxon>
        <taxon>Candidatus Obscuribacterales</taxon>
        <taxon>Candidatus Obscuribacteraceae</taxon>
        <taxon>Candidatus Obscuribacter</taxon>
    </lineage>
</organism>
<evidence type="ECO:0000256" key="1">
    <source>
        <dbReference type="ARBA" id="ARBA00022737"/>
    </source>
</evidence>
<dbReference type="EMBL" id="JAFLCK010000001">
    <property type="protein sequence ID" value="MBN8658737.1"/>
    <property type="molecule type" value="Genomic_DNA"/>
</dbReference>
<dbReference type="Proteomes" id="UP000664277">
    <property type="component" value="Unassembled WGS sequence"/>
</dbReference>